<keyword evidence="4" id="KW-0507">mRNA processing</keyword>
<evidence type="ECO:0000256" key="7">
    <source>
        <dbReference type="ARBA" id="ARBA00035028"/>
    </source>
</evidence>
<proteinExistence type="inferred from homology"/>
<keyword evidence="5" id="KW-0378">Hydrolase</keyword>
<dbReference type="GO" id="GO:0006397">
    <property type="term" value="P:mRNA processing"/>
    <property type="evidence" value="ECO:0007669"/>
    <property type="project" value="UniProtKB-KW"/>
</dbReference>
<sequence>MPYDPFALPDGWVRLGRRPEDSAVDKGGWTPLDALMASTGTHGARPTAAPSANGAVASPGRKRPREAPAASVSAHVTNEGAVGGARSAPPPSNTILGAAPLDDRVLCMADFIATHFTDEEVEIEAKLGTLIDLSTQRRARIPSIATAACVLPELNTLTRFESSVSADAFKRLNAALNSAAEAITRRSGRPVRYQRRREVDCAYTSDVRETRPQGKTSAEPTSTFVRKTRLDQMHLVFPRHPYDVRVSASREERLPPPAAEAVPAEWGARKSERHKDRLSYQSGCLSVDITVVQQPPTTVITYEVEVEVAMRDDAIANAAALLQACADYRARRAAAASTLPLPSPPPPLAVTAQTLFDTVAALNGALS</sequence>
<dbReference type="Proteomes" id="UP001301350">
    <property type="component" value="Unassembled WGS sequence"/>
</dbReference>
<dbReference type="SUPFAM" id="SSF55154">
    <property type="entry name" value="CYTH-like phosphatases"/>
    <property type="match status" value="1"/>
</dbReference>
<evidence type="ECO:0000256" key="3">
    <source>
        <dbReference type="ARBA" id="ARBA00006345"/>
    </source>
</evidence>
<reference evidence="11 12" key="1">
    <citation type="submission" date="2022-07" db="EMBL/GenBank/DDBJ databases">
        <title>Genome-wide signatures of adaptation to extreme environments.</title>
        <authorList>
            <person name="Cho C.H."/>
            <person name="Yoon H.S."/>
        </authorList>
    </citation>
    <scope>NUCLEOTIDE SEQUENCE [LARGE SCALE GENOMIC DNA]</scope>
    <source>
        <strain evidence="11 12">DBV 063 E5</strain>
    </source>
</reference>
<accession>A0AAV9IZX1</accession>
<protein>
    <recommendedName>
        <fullName evidence="7">mRNA 5'-phosphatase</fullName>
        <ecNumber evidence="7">3.6.1.74</ecNumber>
    </recommendedName>
</protein>
<feature type="region of interest" description="Disordered" evidence="9">
    <location>
        <begin position="248"/>
        <end position="268"/>
    </location>
</feature>
<organism evidence="11 12">
    <name type="scientific">Cyanidium caldarium</name>
    <name type="common">Red alga</name>
    <dbReference type="NCBI Taxonomy" id="2771"/>
    <lineage>
        <taxon>Eukaryota</taxon>
        <taxon>Rhodophyta</taxon>
        <taxon>Bangiophyceae</taxon>
        <taxon>Cyanidiales</taxon>
        <taxon>Cyanidiaceae</taxon>
        <taxon>Cyanidium</taxon>
    </lineage>
</organism>
<evidence type="ECO:0000256" key="2">
    <source>
        <dbReference type="ARBA" id="ARBA00004123"/>
    </source>
</evidence>
<dbReference type="InterPro" id="IPR033469">
    <property type="entry name" value="CYTH-like_dom_sf"/>
</dbReference>
<feature type="region of interest" description="Disordered" evidence="9">
    <location>
        <begin position="1"/>
        <end position="70"/>
    </location>
</feature>
<gene>
    <name evidence="11" type="ORF">CDCA_CDCA14G3834</name>
</gene>
<keyword evidence="6" id="KW-0539">Nucleus</keyword>
<keyword evidence="12" id="KW-1185">Reference proteome</keyword>
<dbReference type="AlphaFoldDB" id="A0AAV9IZX1"/>
<comment type="cofactor">
    <cofactor evidence="1">
        <name>Mg(2+)</name>
        <dbReference type="ChEBI" id="CHEBI:18420"/>
    </cofactor>
</comment>
<comment type="subcellular location">
    <subcellularLocation>
        <location evidence="2">Nucleus</location>
    </subcellularLocation>
</comment>
<dbReference type="Pfam" id="PF02940">
    <property type="entry name" value="mRNA_triPase"/>
    <property type="match status" value="1"/>
</dbReference>
<feature type="domain" description="mRNA triphosphatase Cet1-like" evidence="10">
    <location>
        <begin position="110"/>
        <end position="308"/>
    </location>
</feature>
<evidence type="ECO:0000313" key="12">
    <source>
        <dbReference type="Proteomes" id="UP001301350"/>
    </source>
</evidence>
<dbReference type="GO" id="GO:0004651">
    <property type="term" value="F:polynucleotide 5'-phosphatase activity"/>
    <property type="evidence" value="ECO:0007669"/>
    <property type="project" value="InterPro"/>
</dbReference>
<comment type="caution">
    <text evidence="11">The sequence shown here is derived from an EMBL/GenBank/DDBJ whole genome shotgun (WGS) entry which is preliminary data.</text>
</comment>
<comment type="similarity">
    <text evidence="3">Belongs to the fungal TPase family.</text>
</comment>
<evidence type="ECO:0000313" key="11">
    <source>
        <dbReference type="EMBL" id="KAK4537809.1"/>
    </source>
</evidence>
<dbReference type="EC" id="3.6.1.74" evidence="7"/>
<name>A0AAV9IZX1_CYACA</name>
<evidence type="ECO:0000256" key="4">
    <source>
        <dbReference type="ARBA" id="ARBA00022664"/>
    </source>
</evidence>
<comment type="catalytic activity">
    <reaction evidence="8">
        <text>a 5'-end triphospho-ribonucleoside in mRNA + H2O = a 5'-end diphospho-ribonucleoside in mRNA + phosphate + H(+)</text>
        <dbReference type="Rhea" id="RHEA:67004"/>
        <dbReference type="Rhea" id="RHEA-COMP:17164"/>
        <dbReference type="Rhea" id="RHEA-COMP:17165"/>
        <dbReference type="ChEBI" id="CHEBI:15377"/>
        <dbReference type="ChEBI" id="CHEBI:15378"/>
        <dbReference type="ChEBI" id="CHEBI:43474"/>
        <dbReference type="ChEBI" id="CHEBI:167616"/>
        <dbReference type="ChEBI" id="CHEBI:167618"/>
        <dbReference type="EC" id="3.6.1.74"/>
    </reaction>
    <physiologicalReaction direction="left-to-right" evidence="8">
        <dbReference type="Rhea" id="RHEA:67005"/>
    </physiologicalReaction>
</comment>
<dbReference type="InterPro" id="IPR040343">
    <property type="entry name" value="Cet1/Ctl1"/>
</dbReference>
<evidence type="ECO:0000256" key="5">
    <source>
        <dbReference type="ARBA" id="ARBA00022801"/>
    </source>
</evidence>
<evidence type="ECO:0000256" key="8">
    <source>
        <dbReference type="ARBA" id="ARBA00047740"/>
    </source>
</evidence>
<evidence type="ECO:0000259" key="10">
    <source>
        <dbReference type="Pfam" id="PF02940"/>
    </source>
</evidence>
<dbReference type="GO" id="GO:0005634">
    <property type="term" value="C:nucleus"/>
    <property type="evidence" value="ECO:0007669"/>
    <property type="project" value="UniProtKB-SubCell"/>
</dbReference>
<dbReference type="EMBL" id="JANCYW010000014">
    <property type="protein sequence ID" value="KAK4537809.1"/>
    <property type="molecule type" value="Genomic_DNA"/>
</dbReference>
<dbReference type="GO" id="GO:0140818">
    <property type="term" value="F:mRNA 5'-triphosphate monophosphatase activity"/>
    <property type="evidence" value="ECO:0007669"/>
    <property type="project" value="UniProtKB-EC"/>
</dbReference>
<dbReference type="CDD" id="cd07470">
    <property type="entry name" value="CYTH-like_mRNA_RTPase"/>
    <property type="match status" value="1"/>
</dbReference>
<dbReference type="Gene3D" id="3.20.100.10">
    <property type="entry name" value="mRNA triphosphatase Cet1-like"/>
    <property type="match status" value="1"/>
</dbReference>
<dbReference type="InterPro" id="IPR004206">
    <property type="entry name" value="mRNA_triPase_Cet1"/>
</dbReference>
<evidence type="ECO:0000256" key="6">
    <source>
        <dbReference type="ARBA" id="ARBA00023242"/>
    </source>
</evidence>
<evidence type="ECO:0000256" key="1">
    <source>
        <dbReference type="ARBA" id="ARBA00001946"/>
    </source>
</evidence>
<evidence type="ECO:0000256" key="9">
    <source>
        <dbReference type="SAM" id="MobiDB-lite"/>
    </source>
</evidence>
<dbReference type="PANTHER" id="PTHR28118:SF1">
    <property type="entry name" value="POLYNUCLEOTIDE 5'-TRIPHOSPHATASE CTL1-RELATED"/>
    <property type="match status" value="1"/>
</dbReference>
<dbReference type="InterPro" id="IPR037009">
    <property type="entry name" value="mRNA_triPase_Cet1_sf"/>
</dbReference>
<dbReference type="PANTHER" id="PTHR28118">
    <property type="entry name" value="POLYNUCLEOTIDE 5'-TRIPHOSPHATASE-RELATED"/>
    <property type="match status" value="1"/>
</dbReference>